<dbReference type="Gene3D" id="3.30.420.10">
    <property type="entry name" value="Ribonuclease H-like superfamily/Ribonuclease H"/>
    <property type="match status" value="1"/>
</dbReference>
<feature type="region of interest" description="Disordered" evidence="1">
    <location>
        <begin position="49"/>
        <end position="70"/>
    </location>
</feature>
<evidence type="ECO:0000259" key="2">
    <source>
        <dbReference type="PROSITE" id="PS50994"/>
    </source>
</evidence>
<evidence type="ECO:0000313" key="3">
    <source>
        <dbReference type="EMBL" id="OOC09621.1"/>
    </source>
</evidence>
<sequence>MGPQRRGRLTSLPDRQHTVALVAQAQRDGARLAKACAIIGVSVRTYQRWSRPEGVRSDGRADAKRPEPHNKLAERERTVILDLCNEPRYRSQPPAYIVADQADRGRYIASESTFYRVLRDHDQNHHRGRHKAPHGRRPPTTHVADAPNRLWSWDISWLPGPACGTWWYLYLIVDVFSRKIVGHEVHAAENGELASELIEKAHWREHLAARAKPLILHSDNGSPMKAATFLQKLYDLGITPSRSRPRVSNDNAYSEALFRTLKYRPGFPSKGFATLEQAREWMLTFVHWYNEEHRHSALKYVTPAQRHRGEATRILANRKATYERARDTHPERWAGAIRDFGLPEAVALNPETAANC</sequence>
<organism evidence="3 4">
    <name type="scientific">Thioalkalivibrio halophilus</name>
    <dbReference type="NCBI Taxonomy" id="252474"/>
    <lineage>
        <taxon>Bacteria</taxon>
        <taxon>Pseudomonadati</taxon>
        <taxon>Pseudomonadota</taxon>
        <taxon>Gammaproteobacteria</taxon>
        <taxon>Chromatiales</taxon>
        <taxon>Ectothiorhodospiraceae</taxon>
        <taxon>Thioalkalivibrio</taxon>
    </lineage>
</organism>
<dbReference type="InterPro" id="IPR050900">
    <property type="entry name" value="Transposase_IS3/IS150/IS904"/>
</dbReference>
<evidence type="ECO:0000313" key="4">
    <source>
        <dbReference type="Proteomes" id="UP000189177"/>
    </source>
</evidence>
<evidence type="ECO:0000256" key="1">
    <source>
        <dbReference type="SAM" id="MobiDB-lite"/>
    </source>
</evidence>
<feature type="domain" description="Integrase catalytic" evidence="2">
    <location>
        <begin position="143"/>
        <end position="311"/>
    </location>
</feature>
<dbReference type="GO" id="GO:0003676">
    <property type="term" value="F:nucleic acid binding"/>
    <property type="evidence" value="ECO:0007669"/>
    <property type="project" value="InterPro"/>
</dbReference>
<keyword evidence="4" id="KW-1185">Reference proteome</keyword>
<dbReference type="Pfam" id="PF00665">
    <property type="entry name" value="rve"/>
    <property type="match status" value="1"/>
</dbReference>
<reference evidence="3 4" key="1">
    <citation type="submission" date="2017-02" db="EMBL/GenBank/DDBJ databases">
        <title>Genomic diversity within the haloalkaliphilic genus Thioalkalivibrio.</title>
        <authorList>
            <person name="Ahn A.-C."/>
            <person name="Meier-Kolthoff J."/>
            <person name="Overmars L."/>
            <person name="Richter M."/>
            <person name="Woyke T."/>
            <person name="Sorokin D.Y."/>
            <person name="Muyzer G."/>
        </authorList>
    </citation>
    <scope>NUCLEOTIDE SEQUENCE [LARGE SCALE GENOMIC DNA]</scope>
    <source>
        <strain evidence="3 4">HL17</strain>
    </source>
</reference>
<feature type="region of interest" description="Disordered" evidence="1">
    <location>
        <begin position="124"/>
        <end position="143"/>
    </location>
</feature>
<dbReference type="AlphaFoldDB" id="A0A1V2ZX82"/>
<dbReference type="Proteomes" id="UP000189177">
    <property type="component" value="Unassembled WGS sequence"/>
</dbReference>
<dbReference type="GO" id="GO:0015074">
    <property type="term" value="P:DNA integration"/>
    <property type="evidence" value="ECO:0007669"/>
    <property type="project" value="InterPro"/>
</dbReference>
<dbReference type="PROSITE" id="PS50994">
    <property type="entry name" value="INTEGRASE"/>
    <property type="match status" value="1"/>
</dbReference>
<feature type="compositionally biased region" description="Basic residues" evidence="1">
    <location>
        <begin position="126"/>
        <end position="139"/>
    </location>
</feature>
<dbReference type="InterPro" id="IPR001584">
    <property type="entry name" value="Integrase_cat-core"/>
</dbReference>
<accession>A0A1V2ZX82</accession>
<dbReference type="InterPro" id="IPR036397">
    <property type="entry name" value="RNaseH_sf"/>
</dbReference>
<protein>
    <submittedName>
        <fullName evidence="3">IS3 family transposase</fullName>
    </submittedName>
</protein>
<dbReference type="NCBIfam" id="NF033516">
    <property type="entry name" value="transpos_IS3"/>
    <property type="match status" value="1"/>
</dbReference>
<dbReference type="InterPro" id="IPR012337">
    <property type="entry name" value="RNaseH-like_sf"/>
</dbReference>
<name>A0A1V2ZX82_9GAMM</name>
<dbReference type="SUPFAM" id="SSF53098">
    <property type="entry name" value="Ribonuclease H-like"/>
    <property type="match status" value="1"/>
</dbReference>
<dbReference type="InterPro" id="IPR048020">
    <property type="entry name" value="Transpos_IS3"/>
</dbReference>
<dbReference type="EMBL" id="MUZR01000042">
    <property type="protein sequence ID" value="OOC09621.1"/>
    <property type="molecule type" value="Genomic_DNA"/>
</dbReference>
<dbReference type="STRING" id="252474.B1A74_10045"/>
<feature type="compositionally biased region" description="Basic and acidic residues" evidence="1">
    <location>
        <begin position="50"/>
        <end position="70"/>
    </location>
</feature>
<proteinExistence type="predicted"/>
<dbReference type="PANTHER" id="PTHR46889:SF4">
    <property type="entry name" value="TRANSPOSASE INSO FOR INSERTION SEQUENCE ELEMENT IS911B-RELATED"/>
    <property type="match status" value="1"/>
</dbReference>
<gene>
    <name evidence="3" type="ORF">B1A74_10045</name>
</gene>
<dbReference type="PANTHER" id="PTHR46889">
    <property type="entry name" value="TRANSPOSASE INSF FOR INSERTION SEQUENCE IS3B-RELATED"/>
    <property type="match status" value="1"/>
</dbReference>
<comment type="caution">
    <text evidence="3">The sequence shown here is derived from an EMBL/GenBank/DDBJ whole genome shotgun (WGS) entry which is preliminary data.</text>
</comment>